<name>A0A174NQM7_9FIRM</name>
<dbReference type="AlphaFoldDB" id="A0A174NQM7"/>
<organism evidence="1 2">
    <name type="scientific">Anaerotruncus colihominis</name>
    <dbReference type="NCBI Taxonomy" id="169435"/>
    <lineage>
        <taxon>Bacteria</taxon>
        <taxon>Bacillati</taxon>
        <taxon>Bacillota</taxon>
        <taxon>Clostridia</taxon>
        <taxon>Eubacteriales</taxon>
        <taxon>Oscillospiraceae</taxon>
        <taxon>Anaerotruncus</taxon>
    </lineage>
</organism>
<proteinExistence type="predicted"/>
<reference evidence="1 2" key="1">
    <citation type="submission" date="2015-09" db="EMBL/GenBank/DDBJ databases">
        <authorList>
            <consortium name="Pathogen Informatics"/>
        </authorList>
    </citation>
    <scope>NUCLEOTIDE SEQUENCE [LARGE SCALE GENOMIC DNA]</scope>
    <source>
        <strain evidence="1 2">2789STDY5834939</strain>
    </source>
</reference>
<dbReference type="RefSeq" id="WP_055244427.1">
    <property type="nucleotide sequence ID" value="NZ_CABIWA010000007.1"/>
</dbReference>
<protein>
    <submittedName>
        <fullName evidence="1">Uncharacterized protein</fullName>
    </submittedName>
</protein>
<dbReference type="OrthoDB" id="1852814at2"/>
<sequence>MSYQQALYDREHPRYAEPTEYITMEVDGLIVALRFKNAVTQPDTVSAIEQTLLMAQDFENLNKPA</sequence>
<dbReference type="Proteomes" id="UP000095765">
    <property type="component" value="Unassembled WGS sequence"/>
</dbReference>
<evidence type="ECO:0000313" key="2">
    <source>
        <dbReference type="Proteomes" id="UP000095765"/>
    </source>
</evidence>
<evidence type="ECO:0000313" key="1">
    <source>
        <dbReference type="EMBL" id="CUP49541.1"/>
    </source>
</evidence>
<gene>
    <name evidence="1" type="ORF">ERS852551_00982</name>
</gene>
<dbReference type="EMBL" id="CZBE01000005">
    <property type="protein sequence ID" value="CUP49541.1"/>
    <property type="molecule type" value="Genomic_DNA"/>
</dbReference>
<accession>A0A174NQM7</accession>